<comment type="caution">
    <text evidence="1">The sequence shown here is derived from an EMBL/GenBank/DDBJ whole genome shotgun (WGS) entry which is preliminary data.</text>
</comment>
<dbReference type="Proteomes" id="UP000186594">
    <property type="component" value="Unassembled WGS sequence"/>
</dbReference>
<accession>A0A1U7LKB2</accession>
<organism evidence="1 2">
    <name type="scientific">Neolecta irregularis (strain DAH-3)</name>
    <dbReference type="NCBI Taxonomy" id="1198029"/>
    <lineage>
        <taxon>Eukaryota</taxon>
        <taxon>Fungi</taxon>
        <taxon>Dikarya</taxon>
        <taxon>Ascomycota</taxon>
        <taxon>Taphrinomycotina</taxon>
        <taxon>Neolectales</taxon>
        <taxon>Neolectaceae</taxon>
        <taxon>Neolecta</taxon>
    </lineage>
</organism>
<keyword evidence="2" id="KW-1185">Reference proteome</keyword>
<gene>
    <name evidence="1" type="ORF">NEOLI_003527</name>
</gene>
<protein>
    <submittedName>
        <fullName evidence="1">Uncharacterized protein</fullName>
    </submittedName>
</protein>
<dbReference type="EMBL" id="LXFE01002511">
    <property type="protein sequence ID" value="OLL22961.1"/>
    <property type="molecule type" value="Genomic_DNA"/>
</dbReference>
<sequence length="155" mass="17923">MSEKRRCANASIKVFSTRSKKTQKAVGRLGRWYRLNHLIKMIQQGRNQTDTFTSSREKRKQRHSGIDQPYLRNCLLLLLSCHNTSFAEFSHCRKHWGTHTNRILMSIYSGIFRTSEINIAALIAQDSNKSSLQEMLIMFVLPSYSSIRALQDATN</sequence>
<proteinExistence type="predicted"/>
<evidence type="ECO:0000313" key="2">
    <source>
        <dbReference type="Proteomes" id="UP000186594"/>
    </source>
</evidence>
<evidence type="ECO:0000313" key="1">
    <source>
        <dbReference type="EMBL" id="OLL22961.1"/>
    </source>
</evidence>
<reference evidence="1 2" key="1">
    <citation type="submission" date="2016-04" db="EMBL/GenBank/DDBJ databases">
        <title>Evolutionary innovation and constraint leading to complex multicellularity in the Ascomycota.</title>
        <authorList>
            <person name="Cisse O."/>
            <person name="Nguyen A."/>
            <person name="Hewitt D.A."/>
            <person name="Jedd G."/>
            <person name="Stajich J.E."/>
        </authorList>
    </citation>
    <scope>NUCLEOTIDE SEQUENCE [LARGE SCALE GENOMIC DNA]</scope>
    <source>
        <strain evidence="1 2">DAH-3</strain>
    </source>
</reference>
<name>A0A1U7LKB2_NEOID</name>
<dbReference type="AlphaFoldDB" id="A0A1U7LKB2"/>